<name>A0A336MBQ6_CULSO</name>
<feature type="domain" description="Partial AB-hydrolase lipase" evidence="2">
    <location>
        <begin position="4"/>
        <end position="59"/>
    </location>
</feature>
<keyword evidence="1" id="KW-1133">Transmembrane helix</keyword>
<gene>
    <name evidence="4" type="primary">CSON013243</name>
</gene>
<dbReference type="GO" id="GO:0006629">
    <property type="term" value="P:lipid metabolic process"/>
    <property type="evidence" value="ECO:0007669"/>
    <property type="project" value="InterPro"/>
</dbReference>
<dbReference type="VEuPathDB" id="VectorBase:CSON013243"/>
<reference evidence="3" key="1">
    <citation type="submission" date="2018-04" db="EMBL/GenBank/DDBJ databases">
        <authorList>
            <person name="Go L.Y."/>
            <person name="Mitchell J.A."/>
        </authorList>
    </citation>
    <scope>NUCLEOTIDE SEQUENCE</scope>
    <source>
        <tissue evidence="3">Whole organism</tissue>
    </source>
</reference>
<keyword evidence="1" id="KW-0812">Transmembrane</keyword>
<dbReference type="AlphaFoldDB" id="A0A336MBQ6"/>
<dbReference type="InterPro" id="IPR029058">
    <property type="entry name" value="AB_hydrolase_fold"/>
</dbReference>
<dbReference type="InterPro" id="IPR006693">
    <property type="entry name" value="AB_hydrolase_lipase"/>
</dbReference>
<dbReference type="SUPFAM" id="SSF53474">
    <property type="entry name" value="alpha/beta-Hydrolases"/>
    <property type="match status" value="1"/>
</dbReference>
<reference evidence="4" key="2">
    <citation type="submission" date="2018-07" db="EMBL/GenBank/DDBJ databases">
        <authorList>
            <person name="Quirk P.G."/>
            <person name="Krulwich T.A."/>
        </authorList>
    </citation>
    <scope>NUCLEOTIDE SEQUENCE</scope>
</reference>
<dbReference type="PANTHER" id="PTHR11005">
    <property type="entry name" value="LYSOSOMAL ACID LIPASE-RELATED"/>
    <property type="match status" value="1"/>
</dbReference>
<keyword evidence="1" id="KW-0472">Membrane</keyword>
<dbReference type="Pfam" id="PF04083">
    <property type="entry name" value="Abhydro_lipase"/>
    <property type="match status" value="1"/>
</dbReference>
<evidence type="ECO:0000259" key="2">
    <source>
        <dbReference type="Pfam" id="PF04083"/>
    </source>
</evidence>
<organism evidence="4">
    <name type="scientific">Culicoides sonorensis</name>
    <name type="common">Biting midge</name>
    <dbReference type="NCBI Taxonomy" id="179676"/>
    <lineage>
        <taxon>Eukaryota</taxon>
        <taxon>Metazoa</taxon>
        <taxon>Ecdysozoa</taxon>
        <taxon>Arthropoda</taxon>
        <taxon>Hexapoda</taxon>
        <taxon>Insecta</taxon>
        <taxon>Pterygota</taxon>
        <taxon>Neoptera</taxon>
        <taxon>Endopterygota</taxon>
        <taxon>Diptera</taxon>
        <taxon>Nematocera</taxon>
        <taxon>Chironomoidea</taxon>
        <taxon>Ceratopogonidae</taxon>
        <taxon>Ceratopogoninae</taxon>
        <taxon>Culicoides</taxon>
        <taxon>Monoculicoides</taxon>
    </lineage>
</organism>
<sequence>TSVVKVAGYPIEKHRIKTTDSFKLRLHRIPSKYESSNSNKTVLLVHGILCSSSMWVANLPGNETALAFMLSDAGYDVWMLNVRGTTPSLKNEKINANNQKYWEFSWHEMGMEDIPKAIMFKTIIIMVTSSVVINLILTTRITAGDIT</sequence>
<accession>A0A336MBQ6</accession>
<evidence type="ECO:0000313" key="4">
    <source>
        <dbReference type="EMBL" id="SSX26243.1"/>
    </source>
</evidence>
<proteinExistence type="predicted"/>
<dbReference type="EMBL" id="UFQT01000660">
    <property type="protein sequence ID" value="SSX26243.1"/>
    <property type="molecule type" value="Genomic_DNA"/>
</dbReference>
<evidence type="ECO:0000256" key="1">
    <source>
        <dbReference type="SAM" id="Phobius"/>
    </source>
</evidence>
<protein>
    <submittedName>
        <fullName evidence="4">CSON013243 protein</fullName>
    </submittedName>
</protein>
<dbReference type="Gene3D" id="3.40.50.1820">
    <property type="entry name" value="alpha/beta hydrolase"/>
    <property type="match status" value="1"/>
</dbReference>
<evidence type="ECO:0000313" key="3">
    <source>
        <dbReference type="EMBL" id="SSX05884.1"/>
    </source>
</evidence>
<dbReference type="EMBL" id="UFQS01000660">
    <property type="protein sequence ID" value="SSX05884.1"/>
    <property type="molecule type" value="Genomic_DNA"/>
</dbReference>
<feature type="transmembrane region" description="Helical" evidence="1">
    <location>
        <begin position="118"/>
        <end position="137"/>
    </location>
</feature>